<organism evidence="2 3">
    <name type="scientific">Rufibacter latericius</name>
    <dbReference type="NCBI Taxonomy" id="2487040"/>
    <lineage>
        <taxon>Bacteria</taxon>
        <taxon>Pseudomonadati</taxon>
        <taxon>Bacteroidota</taxon>
        <taxon>Cytophagia</taxon>
        <taxon>Cytophagales</taxon>
        <taxon>Hymenobacteraceae</taxon>
        <taxon>Rufibacter</taxon>
    </lineage>
</organism>
<name>A0A3M9M9C3_9BACT</name>
<keyword evidence="3" id="KW-1185">Reference proteome</keyword>
<reference evidence="2 3" key="1">
    <citation type="submission" date="2018-11" db="EMBL/GenBank/DDBJ databases">
        <title>Rufibacter latericius sp. nov., isolated from water in Baiyang Lake.</title>
        <authorList>
            <person name="Yang Y."/>
        </authorList>
    </citation>
    <scope>NUCLEOTIDE SEQUENCE [LARGE SCALE GENOMIC DNA]</scope>
    <source>
        <strain evidence="2 3">R-22-1c-1</strain>
    </source>
</reference>
<evidence type="ECO:0000313" key="2">
    <source>
        <dbReference type="EMBL" id="RNI21805.1"/>
    </source>
</evidence>
<protein>
    <submittedName>
        <fullName evidence="2">Uncharacterized protein</fullName>
    </submittedName>
</protein>
<evidence type="ECO:0000313" key="3">
    <source>
        <dbReference type="Proteomes" id="UP000272117"/>
    </source>
</evidence>
<sequence>MRLVQSLLRQILQMGQGKALRQGEKAPSEMQAIPKKEAKRTPPWLPVNRTDCSGSTLRCAAKANTVSKRTKGKTPTPAGKL</sequence>
<gene>
    <name evidence="2" type="ORF">EFB08_21905</name>
</gene>
<comment type="caution">
    <text evidence="2">The sequence shown here is derived from an EMBL/GenBank/DDBJ whole genome shotgun (WGS) entry which is preliminary data.</text>
</comment>
<dbReference type="EMBL" id="RJJD01000023">
    <property type="protein sequence ID" value="RNI21805.1"/>
    <property type="molecule type" value="Genomic_DNA"/>
</dbReference>
<dbReference type="Proteomes" id="UP000272117">
    <property type="component" value="Unassembled WGS sequence"/>
</dbReference>
<feature type="region of interest" description="Disordered" evidence="1">
    <location>
        <begin position="18"/>
        <end position="49"/>
    </location>
</feature>
<accession>A0A3M9M9C3</accession>
<proteinExistence type="predicted"/>
<evidence type="ECO:0000256" key="1">
    <source>
        <dbReference type="SAM" id="MobiDB-lite"/>
    </source>
</evidence>
<dbReference type="AlphaFoldDB" id="A0A3M9M9C3"/>